<dbReference type="GO" id="GO:0005739">
    <property type="term" value="C:mitochondrion"/>
    <property type="evidence" value="ECO:0007669"/>
    <property type="project" value="GOC"/>
</dbReference>
<proteinExistence type="predicted"/>
<feature type="transmembrane region" description="Helical" evidence="8">
    <location>
        <begin position="141"/>
        <end position="159"/>
    </location>
</feature>
<keyword evidence="6" id="KW-0408">Iron</keyword>
<dbReference type="GO" id="GO:0016020">
    <property type="term" value="C:membrane"/>
    <property type="evidence" value="ECO:0007669"/>
    <property type="project" value="UniProtKB-SubCell"/>
</dbReference>
<dbReference type="InterPro" id="IPR000701">
    <property type="entry name" value="SuccDH_FuR_B_TM-su"/>
</dbReference>
<name>C5FFV1_ARTOC</name>
<dbReference type="Proteomes" id="UP000002035">
    <property type="component" value="Unassembled WGS sequence"/>
</dbReference>
<keyword evidence="5 8" id="KW-1133">Transmembrane helix</keyword>
<dbReference type="InterPro" id="IPR034804">
    <property type="entry name" value="SQR/QFR_C/D"/>
</dbReference>
<dbReference type="HOGENOM" id="CLU_094691_0_2_1"/>
<reference evidence="10" key="1">
    <citation type="journal article" date="2012" name="MBio">
        <title>Comparative genome analysis of Trichophyton rubrum and related dermatophytes reveals candidate genes involved in infection.</title>
        <authorList>
            <person name="Martinez D.A."/>
            <person name="Oliver B.G."/>
            <person name="Graeser Y."/>
            <person name="Goldberg J.M."/>
            <person name="Li W."/>
            <person name="Martinez-Rossi N.M."/>
            <person name="Monod M."/>
            <person name="Shelest E."/>
            <person name="Barton R.C."/>
            <person name="Birch E."/>
            <person name="Brakhage A.A."/>
            <person name="Chen Z."/>
            <person name="Gurr S.J."/>
            <person name="Heiman D."/>
            <person name="Heitman J."/>
            <person name="Kosti I."/>
            <person name="Rossi A."/>
            <person name="Saif S."/>
            <person name="Samalova M."/>
            <person name="Saunders C.W."/>
            <person name="Shea T."/>
            <person name="Summerbell R.C."/>
            <person name="Xu J."/>
            <person name="Young S."/>
            <person name="Zeng Q."/>
            <person name="Birren B.W."/>
            <person name="Cuomo C.A."/>
            <person name="White T.C."/>
        </authorList>
    </citation>
    <scope>NUCLEOTIDE SEQUENCE [LARGE SCALE GENOMIC DNA]</scope>
    <source>
        <strain evidence="10">ATCC MYA-4605 / CBS 113480</strain>
    </source>
</reference>
<accession>C5FFV1</accession>
<dbReference type="Gene3D" id="1.20.1300.10">
    <property type="entry name" value="Fumarate reductase/succinate dehydrogenase, transmembrane subunit"/>
    <property type="match status" value="1"/>
</dbReference>
<evidence type="ECO:0000256" key="6">
    <source>
        <dbReference type="ARBA" id="ARBA00023004"/>
    </source>
</evidence>
<dbReference type="NCBIfam" id="TIGR02970">
    <property type="entry name" value="succ_dehyd_cytB"/>
    <property type="match status" value="1"/>
</dbReference>
<protein>
    <submittedName>
        <fullName evidence="9">Succinate dehydrogenase cytochrome b560 subunit</fullName>
    </submittedName>
</protein>
<dbReference type="Pfam" id="PF01127">
    <property type="entry name" value="Sdh_cyt"/>
    <property type="match status" value="1"/>
</dbReference>
<keyword evidence="4" id="KW-0479">Metal-binding</keyword>
<evidence type="ECO:0000313" key="9">
    <source>
        <dbReference type="EMBL" id="EEQ29636.1"/>
    </source>
</evidence>
<evidence type="ECO:0000256" key="1">
    <source>
        <dbReference type="ARBA" id="ARBA00004370"/>
    </source>
</evidence>
<dbReference type="eggNOG" id="KOG0449">
    <property type="taxonomic scope" value="Eukaryota"/>
</dbReference>
<keyword evidence="2" id="KW-0349">Heme</keyword>
<feature type="transmembrane region" description="Helical" evidence="8">
    <location>
        <begin position="100"/>
        <end position="121"/>
    </location>
</feature>
<comment type="subcellular location">
    <subcellularLocation>
        <location evidence="1">Membrane</location>
    </subcellularLocation>
</comment>
<sequence>MPFLARASLSAVSRFSRLTPMKNILALRSPGTKLSIAQRHIHQTSHAPATSKRQLQRITKADGNRILAAQRLKRPLSPHLAIYKWQVTSVNSSLQRITGVVLSGGLYLFGISYLASSYFGWGLSSESLSAAMASLPWSGKAAVKFVIAWPLMFHTFNNLRHLAWDMGKGFAMKTVCQTGYLSAGMSIIVAAGVALWY</sequence>
<keyword evidence="3 8" id="KW-0812">Transmembrane</keyword>
<keyword evidence="7 8" id="KW-0472">Membrane</keyword>
<dbReference type="OrthoDB" id="588261at2759"/>
<dbReference type="SUPFAM" id="SSF81343">
    <property type="entry name" value="Fumarate reductase respiratory complex transmembrane subunits"/>
    <property type="match status" value="1"/>
</dbReference>
<evidence type="ECO:0000313" key="10">
    <source>
        <dbReference type="Proteomes" id="UP000002035"/>
    </source>
</evidence>
<evidence type="ECO:0000256" key="5">
    <source>
        <dbReference type="ARBA" id="ARBA00022989"/>
    </source>
</evidence>
<dbReference type="RefSeq" id="XP_002849521.1">
    <property type="nucleotide sequence ID" value="XM_002849475.1"/>
</dbReference>
<feature type="transmembrane region" description="Helical" evidence="8">
    <location>
        <begin position="179"/>
        <end position="196"/>
    </location>
</feature>
<dbReference type="AlphaFoldDB" id="C5FFV1"/>
<dbReference type="STRING" id="554155.C5FFV1"/>
<evidence type="ECO:0000256" key="7">
    <source>
        <dbReference type="ARBA" id="ARBA00023136"/>
    </source>
</evidence>
<dbReference type="GeneID" id="9223380"/>
<evidence type="ECO:0000256" key="3">
    <source>
        <dbReference type="ARBA" id="ARBA00022692"/>
    </source>
</evidence>
<dbReference type="PANTHER" id="PTHR10978">
    <property type="entry name" value="SUCCINATE DEHYDROGENASE CYTOCHROME B560 SUBUNIT"/>
    <property type="match status" value="1"/>
</dbReference>
<dbReference type="PANTHER" id="PTHR10978:SF5">
    <property type="entry name" value="SUCCINATE DEHYDROGENASE CYTOCHROME B560 SUBUNIT, MITOCHONDRIAL"/>
    <property type="match status" value="1"/>
</dbReference>
<dbReference type="GO" id="GO:0006121">
    <property type="term" value="P:mitochondrial electron transport, succinate to ubiquinone"/>
    <property type="evidence" value="ECO:0007669"/>
    <property type="project" value="TreeGrafter"/>
</dbReference>
<evidence type="ECO:0000256" key="8">
    <source>
        <dbReference type="SAM" id="Phobius"/>
    </source>
</evidence>
<dbReference type="GO" id="GO:0009055">
    <property type="term" value="F:electron transfer activity"/>
    <property type="evidence" value="ECO:0007669"/>
    <property type="project" value="InterPro"/>
</dbReference>
<dbReference type="GO" id="GO:0006099">
    <property type="term" value="P:tricarboxylic acid cycle"/>
    <property type="evidence" value="ECO:0007669"/>
    <property type="project" value="InterPro"/>
</dbReference>
<evidence type="ECO:0000256" key="2">
    <source>
        <dbReference type="ARBA" id="ARBA00022617"/>
    </source>
</evidence>
<dbReference type="VEuPathDB" id="FungiDB:MCYG_02455"/>
<gene>
    <name evidence="9" type="ORF">MCYG_02455</name>
</gene>
<dbReference type="GO" id="GO:0046872">
    <property type="term" value="F:metal ion binding"/>
    <property type="evidence" value="ECO:0007669"/>
    <property type="project" value="UniProtKB-KW"/>
</dbReference>
<evidence type="ECO:0000256" key="4">
    <source>
        <dbReference type="ARBA" id="ARBA00022723"/>
    </source>
</evidence>
<organism evidence="9 10">
    <name type="scientific">Arthroderma otae (strain ATCC MYA-4605 / CBS 113480)</name>
    <name type="common">Microsporum canis</name>
    <dbReference type="NCBI Taxonomy" id="554155"/>
    <lineage>
        <taxon>Eukaryota</taxon>
        <taxon>Fungi</taxon>
        <taxon>Dikarya</taxon>
        <taxon>Ascomycota</taxon>
        <taxon>Pezizomycotina</taxon>
        <taxon>Eurotiomycetes</taxon>
        <taxon>Eurotiomycetidae</taxon>
        <taxon>Onygenales</taxon>
        <taxon>Arthrodermataceae</taxon>
        <taxon>Microsporum</taxon>
    </lineage>
</organism>
<dbReference type="InterPro" id="IPR014314">
    <property type="entry name" value="Succ_DH_cytb556"/>
</dbReference>
<keyword evidence="10" id="KW-1185">Reference proteome</keyword>
<dbReference type="CDD" id="cd03499">
    <property type="entry name" value="SQR_TypeC_SdhC"/>
    <property type="match status" value="1"/>
</dbReference>
<dbReference type="OMA" id="LTWMLSG"/>
<dbReference type="EMBL" id="DS995702">
    <property type="protein sequence ID" value="EEQ29636.1"/>
    <property type="molecule type" value="Genomic_DNA"/>
</dbReference>